<dbReference type="Pfam" id="PF13511">
    <property type="entry name" value="DUF4124"/>
    <property type="match status" value="1"/>
</dbReference>
<evidence type="ECO:0000256" key="1">
    <source>
        <dbReference type="SAM" id="MobiDB-lite"/>
    </source>
</evidence>
<feature type="compositionally biased region" description="Polar residues" evidence="1">
    <location>
        <begin position="66"/>
        <end position="79"/>
    </location>
</feature>
<evidence type="ECO:0000256" key="2">
    <source>
        <dbReference type="SAM" id="SignalP"/>
    </source>
</evidence>
<name>A0A0C1W9F4_9VIBR</name>
<feature type="region of interest" description="Disordered" evidence="1">
    <location>
        <begin position="42"/>
        <end position="95"/>
    </location>
</feature>
<protein>
    <submittedName>
        <fullName evidence="4">Nitrogen regulation protein NR</fullName>
    </submittedName>
</protein>
<evidence type="ECO:0000313" key="5">
    <source>
        <dbReference type="Proteomes" id="UP000031586"/>
    </source>
</evidence>
<comment type="caution">
    <text evidence="4">The sequence shown here is derived from an EMBL/GenBank/DDBJ whole genome shotgun (WGS) entry which is preliminary data.</text>
</comment>
<feature type="domain" description="DUF4124" evidence="3">
    <location>
        <begin position="15"/>
        <end position="62"/>
    </location>
</feature>
<dbReference type="InterPro" id="IPR013783">
    <property type="entry name" value="Ig-like_fold"/>
</dbReference>
<evidence type="ECO:0000259" key="3">
    <source>
        <dbReference type="Pfam" id="PF13511"/>
    </source>
</evidence>
<dbReference type="AlphaFoldDB" id="A0A0C1W9F4"/>
<organism evidence="4 5">
    <name type="scientific">Vibrio owensii CAIM 1854 = LMG 25443</name>
    <dbReference type="NCBI Taxonomy" id="1229493"/>
    <lineage>
        <taxon>Bacteria</taxon>
        <taxon>Pseudomonadati</taxon>
        <taxon>Pseudomonadota</taxon>
        <taxon>Gammaproteobacteria</taxon>
        <taxon>Vibrionales</taxon>
        <taxon>Vibrionaceae</taxon>
        <taxon>Vibrio</taxon>
    </lineage>
</organism>
<sequence length="193" mass="20702">MKVQLLPSLCALSGLLMASAVSSQVAYTWVDKDGVVHFSDTPNQGAKAISLPNLESSAPAPRVESTESLAPQAKNTSEPQTDEKPKADKPLPLSLSMLTPQHDETIRSNPGSINIQLEANRKLGIGEQLQLFLDGKPYGAPQSRLTWQLNNIDRGTHTLAVQAKRSGKLIASTSPITVHLHRASIKPTVKGAK</sequence>
<evidence type="ECO:0000313" key="4">
    <source>
        <dbReference type="EMBL" id="KIF52982.1"/>
    </source>
</evidence>
<gene>
    <name evidence="4" type="ORF">H735_11490</name>
</gene>
<accession>A0A0C1W9F4</accession>
<dbReference type="InterPro" id="IPR025392">
    <property type="entry name" value="DUF4124"/>
</dbReference>
<reference evidence="4 5" key="1">
    <citation type="submission" date="2014-07" db="EMBL/GenBank/DDBJ databases">
        <title>Unique and conserved regions in Vibrio harveyi and related species in comparison with the shrimp pathogen Vibrio harveyi CAIM 1792.</title>
        <authorList>
            <person name="Espinoza-Valles I."/>
            <person name="Vora G."/>
            <person name="Leekitcharoenphon P."/>
            <person name="Ussery D."/>
            <person name="Hoj L."/>
            <person name="Gomez-Gil B."/>
        </authorList>
    </citation>
    <scope>NUCLEOTIDE SEQUENCE [LARGE SCALE GENOMIC DNA]</scope>
    <source>
        <strain evidence="5">CAIM 1854 / LMG 25443</strain>
    </source>
</reference>
<dbReference type="Proteomes" id="UP000031586">
    <property type="component" value="Unassembled WGS sequence"/>
</dbReference>
<feature type="chain" id="PRO_5002154785" evidence="2">
    <location>
        <begin position="27"/>
        <end position="193"/>
    </location>
</feature>
<feature type="signal peptide" evidence="2">
    <location>
        <begin position="1"/>
        <end position="26"/>
    </location>
</feature>
<dbReference type="Gene3D" id="2.60.40.10">
    <property type="entry name" value="Immunoglobulins"/>
    <property type="match status" value="1"/>
</dbReference>
<keyword evidence="2" id="KW-0732">Signal</keyword>
<dbReference type="RefSeq" id="WP_020195448.1">
    <property type="nucleotide sequence ID" value="NZ_BAOH01000022.1"/>
</dbReference>
<proteinExistence type="predicted"/>
<dbReference type="PATRIC" id="fig|1229493.5.peg.1392"/>
<dbReference type="EMBL" id="JPRD01000016">
    <property type="protein sequence ID" value="KIF52982.1"/>
    <property type="molecule type" value="Genomic_DNA"/>
</dbReference>